<comment type="caution">
    <text evidence="1">The sequence shown here is derived from an EMBL/GenBank/DDBJ whole genome shotgun (WGS) entry which is preliminary data.</text>
</comment>
<sequence length="114" mass="12436">MSQELKKAIIKIVPYEQCFPYYGDSLDFNTMICAAYGKGSNTCGGDSGGPLVYNNVIVGVVSTGTGECDKGYPEVYAKVLNFLQYIQYEMGGLGSEYSYISNAIDVDQTRSMYG</sequence>
<organism evidence="1 2">
    <name type="scientific">Eretmocerus hayati</name>
    <dbReference type="NCBI Taxonomy" id="131215"/>
    <lineage>
        <taxon>Eukaryota</taxon>
        <taxon>Metazoa</taxon>
        <taxon>Ecdysozoa</taxon>
        <taxon>Arthropoda</taxon>
        <taxon>Hexapoda</taxon>
        <taxon>Insecta</taxon>
        <taxon>Pterygota</taxon>
        <taxon>Neoptera</taxon>
        <taxon>Endopterygota</taxon>
        <taxon>Hymenoptera</taxon>
        <taxon>Apocrita</taxon>
        <taxon>Proctotrupomorpha</taxon>
        <taxon>Chalcidoidea</taxon>
        <taxon>Aphelinidae</taxon>
        <taxon>Aphelininae</taxon>
        <taxon>Eretmocerus</taxon>
    </lineage>
</organism>
<evidence type="ECO:0000313" key="1">
    <source>
        <dbReference type="EMBL" id="KAJ8684056.1"/>
    </source>
</evidence>
<keyword evidence="2" id="KW-1185">Reference proteome</keyword>
<accession>A0ACC2PML2</accession>
<dbReference type="EMBL" id="CM056741">
    <property type="protein sequence ID" value="KAJ8684056.1"/>
    <property type="molecule type" value="Genomic_DNA"/>
</dbReference>
<dbReference type="Proteomes" id="UP001239111">
    <property type="component" value="Chromosome 1"/>
</dbReference>
<reference evidence="1" key="1">
    <citation type="submission" date="2023-04" db="EMBL/GenBank/DDBJ databases">
        <title>A chromosome-level genome assembly of the parasitoid wasp Eretmocerus hayati.</title>
        <authorList>
            <person name="Zhong Y."/>
            <person name="Liu S."/>
            <person name="Liu Y."/>
        </authorList>
    </citation>
    <scope>NUCLEOTIDE SEQUENCE</scope>
    <source>
        <strain evidence="1">ZJU_SS_LIU_2023</strain>
    </source>
</reference>
<evidence type="ECO:0000313" key="2">
    <source>
        <dbReference type="Proteomes" id="UP001239111"/>
    </source>
</evidence>
<protein>
    <submittedName>
        <fullName evidence="1">Uncharacterized protein</fullName>
    </submittedName>
</protein>
<name>A0ACC2PML2_9HYME</name>
<gene>
    <name evidence="1" type="ORF">QAD02_019848</name>
</gene>
<proteinExistence type="predicted"/>